<dbReference type="Proteomes" id="UP001434883">
    <property type="component" value="Unassembled WGS sequence"/>
</dbReference>
<gene>
    <name evidence="1" type="ORF">XENOCAPTIV_030177</name>
</gene>
<evidence type="ECO:0000313" key="2">
    <source>
        <dbReference type="Proteomes" id="UP001434883"/>
    </source>
</evidence>
<comment type="caution">
    <text evidence="1">The sequence shown here is derived from an EMBL/GenBank/DDBJ whole genome shotgun (WGS) entry which is preliminary data.</text>
</comment>
<accession>A0ABV0QXK1</accession>
<dbReference type="EMBL" id="JAHRIN010026125">
    <property type="protein sequence ID" value="MEQ2200489.1"/>
    <property type="molecule type" value="Genomic_DNA"/>
</dbReference>
<evidence type="ECO:0000313" key="1">
    <source>
        <dbReference type="EMBL" id="MEQ2200489.1"/>
    </source>
</evidence>
<feature type="non-terminal residue" evidence="1">
    <location>
        <position position="1"/>
    </location>
</feature>
<sequence length="204" mass="23027">KRSSCVVIIDGAHITYKKNTKSMDRESNVIPNTFKNLLDTSVLESDLVMRDASSGKRRVGQPLSNHGVRVSIAHETHLLIEKCCMNDCLYRQNIVQSATMIADSETMQFGVRFNIVRDACMTALYASHIVCRGAMSRRVSFCINQLVFAEVMKLTSEFMFDIWIPPWTEGPDKLHDAAKREQAVSAGQADVWAALRRDKCELRV</sequence>
<keyword evidence="2" id="KW-1185">Reference proteome</keyword>
<name>A0ABV0QXK1_9TELE</name>
<reference evidence="1 2" key="1">
    <citation type="submission" date="2021-06" db="EMBL/GenBank/DDBJ databases">
        <authorList>
            <person name="Palmer J.M."/>
        </authorList>
    </citation>
    <scope>NUCLEOTIDE SEQUENCE [LARGE SCALE GENOMIC DNA]</scope>
    <source>
        <strain evidence="1 2">XC_2019</strain>
        <tissue evidence="1">Muscle</tissue>
    </source>
</reference>
<protein>
    <submittedName>
        <fullName evidence="1">Uncharacterized protein</fullName>
    </submittedName>
</protein>
<proteinExistence type="predicted"/>
<organism evidence="1 2">
    <name type="scientific">Xenoophorus captivus</name>
    <dbReference type="NCBI Taxonomy" id="1517983"/>
    <lineage>
        <taxon>Eukaryota</taxon>
        <taxon>Metazoa</taxon>
        <taxon>Chordata</taxon>
        <taxon>Craniata</taxon>
        <taxon>Vertebrata</taxon>
        <taxon>Euteleostomi</taxon>
        <taxon>Actinopterygii</taxon>
        <taxon>Neopterygii</taxon>
        <taxon>Teleostei</taxon>
        <taxon>Neoteleostei</taxon>
        <taxon>Acanthomorphata</taxon>
        <taxon>Ovalentaria</taxon>
        <taxon>Atherinomorphae</taxon>
        <taxon>Cyprinodontiformes</taxon>
        <taxon>Goodeidae</taxon>
        <taxon>Xenoophorus</taxon>
    </lineage>
</organism>